<dbReference type="AlphaFoldDB" id="J9Z9F0"/>
<dbReference type="PATRIC" id="fig|1048260.3.peg.574"/>
<dbReference type="EMBL" id="CP002919">
    <property type="protein sequence ID" value="AFS52771.1"/>
    <property type="molecule type" value="Genomic_DNA"/>
</dbReference>
<dbReference type="HOGENOM" id="CLU_3291837_0_0_0"/>
<accession>J9Z9F0</accession>
<name>J9Z9F0_LEPFM</name>
<reference evidence="1 2" key="1">
    <citation type="journal article" date="2011" name="J. Microbiol.">
        <title>Complete genome of Leptospirillum ferriphilum ML-04 provides insight into its physiology and environmental adaptation.</title>
        <authorList>
            <person name="Mi S."/>
            <person name="Song J."/>
            <person name="Lin J."/>
            <person name="Che Y."/>
            <person name="Zheng H."/>
            <person name="Lin J."/>
        </authorList>
    </citation>
    <scope>NUCLEOTIDE SEQUENCE [LARGE SCALE GENOMIC DNA]</scope>
    <source>
        <strain evidence="1 2">ML-04</strain>
    </source>
</reference>
<organism evidence="1 2">
    <name type="scientific">Leptospirillum ferriphilum (strain ML-04)</name>
    <dbReference type="NCBI Taxonomy" id="1048260"/>
    <lineage>
        <taxon>Bacteria</taxon>
        <taxon>Pseudomonadati</taxon>
        <taxon>Nitrospirota</taxon>
        <taxon>Nitrospiria</taxon>
        <taxon>Nitrospirales</taxon>
        <taxon>Nitrospiraceae</taxon>
        <taxon>Leptospirillum</taxon>
    </lineage>
</organism>
<gene>
    <name evidence="1" type="ordered locus">LFML04_0534</name>
</gene>
<dbReference type="Proteomes" id="UP000006177">
    <property type="component" value="Chromosome"/>
</dbReference>
<sequence>MFPPLKTGMDRNPVYIRSHCFSIYPLPALINKKETTAKHL</sequence>
<evidence type="ECO:0000313" key="2">
    <source>
        <dbReference type="Proteomes" id="UP000006177"/>
    </source>
</evidence>
<dbReference type="KEGG" id="lfi:LFML04_0534"/>
<proteinExistence type="predicted"/>
<protein>
    <submittedName>
        <fullName evidence="1">Uncharacterized protein</fullName>
    </submittedName>
</protein>
<evidence type="ECO:0000313" key="1">
    <source>
        <dbReference type="EMBL" id="AFS52771.1"/>
    </source>
</evidence>